<dbReference type="EC" id="3.2.1.-" evidence="11"/>
<dbReference type="GO" id="GO:0005509">
    <property type="term" value="F:calcium ion binding"/>
    <property type="evidence" value="ECO:0007669"/>
    <property type="project" value="InterPro"/>
</dbReference>
<keyword evidence="13" id="KW-1185">Reference proteome</keyword>
<protein>
    <recommendedName>
        <fullName evidence="11">alpha-1,2-Mannosidase</fullName>
        <ecNumber evidence="11">3.2.1.-</ecNumber>
    </recommendedName>
</protein>
<keyword evidence="7 10" id="KW-1015">Disulfide bond</keyword>
<keyword evidence="6" id="KW-0106">Calcium</keyword>
<dbReference type="AlphaFoldDB" id="A0AAD7P298"/>
<accession>A0AAD7P298</accession>
<dbReference type="PRINTS" id="PR00747">
    <property type="entry name" value="GLYHDRLASE47"/>
</dbReference>
<comment type="similarity">
    <text evidence="3 11">Belongs to the glycosyl hydrolase 47 family.</text>
</comment>
<dbReference type="Pfam" id="PF01532">
    <property type="entry name" value="Glyco_hydro_47"/>
    <property type="match status" value="1"/>
</dbReference>
<gene>
    <name evidence="12" type="ORF">B0H16DRAFT_1492914</name>
</gene>
<dbReference type="InterPro" id="IPR012341">
    <property type="entry name" value="6hp_glycosidase-like_sf"/>
</dbReference>
<evidence type="ECO:0000256" key="10">
    <source>
        <dbReference type="PIRSR" id="PIRSR601382-3"/>
    </source>
</evidence>
<dbReference type="Proteomes" id="UP001215598">
    <property type="component" value="Unassembled WGS sequence"/>
</dbReference>
<reference evidence="12" key="1">
    <citation type="submission" date="2023-03" db="EMBL/GenBank/DDBJ databases">
        <title>Massive genome expansion in bonnet fungi (Mycena s.s.) driven by repeated elements and novel gene families across ecological guilds.</title>
        <authorList>
            <consortium name="Lawrence Berkeley National Laboratory"/>
            <person name="Harder C.B."/>
            <person name="Miyauchi S."/>
            <person name="Viragh M."/>
            <person name="Kuo A."/>
            <person name="Thoen E."/>
            <person name="Andreopoulos B."/>
            <person name="Lu D."/>
            <person name="Skrede I."/>
            <person name="Drula E."/>
            <person name="Henrissat B."/>
            <person name="Morin E."/>
            <person name="Kohler A."/>
            <person name="Barry K."/>
            <person name="LaButti K."/>
            <person name="Morin E."/>
            <person name="Salamov A."/>
            <person name="Lipzen A."/>
            <person name="Mereny Z."/>
            <person name="Hegedus B."/>
            <person name="Baldrian P."/>
            <person name="Stursova M."/>
            <person name="Weitz H."/>
            <person name="Taylor A."/>
            <person name="Grigoriev I.V."/>
            <person name="Nagy L.G."/>
            <person name="Martin F."/>
            <person name="Kauserud H."/>
        </authorList>
    </citation>
    <scope>NUCLEOTIDE SEQUENCE</scope>
    <source>
        <strain evidence="12">CBHHK182m</strain>
    </source>
</reference>
<evidence type="ECO:0000313" key="13">
    <source>
        <dbReference type="Proteomes" id="UP001215598"/>
    </source>
</evidence>
<evidence type="ECO:0000256" key="3">
    <source>
        <dbReference type="ARBA" id="ARBA00007658"/>
    </source>
</evidence>
<evidence type="ECO:0000256" key="4">
    <source>
        <dbReference type="ARBA" id="ARBA00022723"/>
    </source>
</evidence>
<comment type="cofactor">
    <cofactor evidence="1">
        <name>Ca(2+)</name>
        <dbReference type="ChEBI" id="CHEBI:29108"/>
    </cofactor>
</comment>
<comment type="pathway">
    <text evidence="2">Protein modification; protein glycosylation.</text>
</comment>
<dbReference type="GO" id="GO:0005783">
    <property type="term" value="C:endoplasmic reticulum"/>
    <property type="evidence" value="ECO:0007669"/>
    <property type="project" value="TreeGrafter"/>
</dbReference>
<keyword evidence="11" id="KW-0326">Glycosidase</keyword>
<dbReference type="GO" id="GO:0016020">
    <property type="term" value="C:membrane"/>
    <property type="evidence" value="ECO:0007669"/>
    <property type="project" value="InterPro"/>
</dbReference>
<dbReference type="GO" id="GO:0004571">
    <property type="term" value="F:mannosyl-oligosaccharide 1,2-alpha-mannosidase activity"/>
    <property type="evidence" value="ECO:0007669"/>
    <property type="project" value="UniProtKB-EC"/>
</dbReference>
<dbReference type="InterPro" id="IPR050749">
    <property type="entry name" value="Glycosyl_Hydrolase_47"/>
</dbReference>
<dbReference type="EMBL" id="JARKIB010000002">
    <property type="protein sequence ID" value="KAJ7784542.1"/>
    <property type="molecule type" value="Genomic_DNA"/>
</dbReference>
<dbReference type="PANTHER" id="PTHR11742:SF55">
    <property type="entry name" value="ENDOPLASMIC RETICULUM MANNOSYL-OLIGOSACCHARIDE 1,2-ALPHA-MANNOSIDASE"/>
    <property type="match status" value="1"/>
</dbReference>
<dbReference type="SUPFAM" id="SSF48225">
    <property type="entry name" value="Seven-hairpin glycosidases"/>
    <property type="match status" value="1"/>
</dbReference>
<feature type="disulfide bond" evidence="10">
    <location>
        <begin position="323"/>
        <end position="386"/>
    </location>
</feature>
<evidence type="ECO:0000256" key="7">
    <source>
        <dbReference type="ARBA" id="ARBA00023157"/>
    </source>
</evidence>
<sequence length="546" mass="61236">MLPTDRFGFLRMSQRFSSPYLRQQRPGIYHVLRHRPFLYAGVFLVTLFFVWNSWPRQYDEHVMPKDTPSEVWNQRAQDVRNAFRHAYVGYERYAAPHDELTPLSNKFQDNFNDSLDTMLLMNLDQEYTRALAQLSETSFLLPETKFAPYAMSKNPLLLARAEELADKLDGVFDGYKGMFPLYGVNTRLVGILAEISSMQLEYLYLSKTTGNKHYFDRANTVMSALAAADLHQTGGMLPTQWNLTSVLPHNSIGSSHEYLLKQYLLTAKTDKKSLEMYIRTTTHIITTLLFVSPVRRLIYVTDTSESTFEHAGRPTHRQDHLSCFLPGLLALGAHTLPLDDLAALGLDLLSLGKGFGWAERGYAALARQPSLKEIHMWAAAGLAQTCYILYADQPTGLAPEEVVFKPANSGRWGLGKDGKWQEGGGRRWIEGVEAWRAASVGSGTWKGPLLPPGVGEDVKPIVYTEAERKLGKGKGRDYSVYQTAYLLRPEVSVTLTRPPSFLTFDRPSSHCILCGASPEMQSGARWAGGYLKPSNERPARPAGTQA</sequence>
<evidence type="ECO:0000256" key="11">
    <source>
        <dbReference type="RuleBase" id="RU361193"/>
    </source>
</evidence>
<name>A0AAD7P298_9AGAR</name>
<dbReference type="InterPro" id="IPR001382">
    <property type="entry name" value="Glyco_hydro_47"/>
</dbReference>
<evidence type="ECO:0000256" key="9">
    <source>
        <dbReference type="ARBA" id="ARBA00048605"/>
    </source>
</evidence>
<evidence type="ECO:0000256" key="2">
    <source>
        <dbReference type="ARBA" id="ARBA00004922"/>
    </source>
</evidence>
<evidence type="ECO:0000313" key="12">
    <source>
        <dbReference type="EMBL" id="KAJ7784542.1"/>
    </source>
</evidence>
<organism evidence="12 13">
    <name type="scientific">Mycena metata</name>
    <dbReference type="NCBI Taxonomy" id="1033252"/>
    <lineage>
        <taxon>Eukaryota</taxon>
        <taxon>Fungi</taxon>
        <taxon>Dikarya</taxon>
        <taxon>Basidiomycota</taxon>
        <taxon>Agaricomycotina</taxon>
        <taxon>Agaricomycetes</taxon>
        <taxon>Agaricomycetidae</taxon>
        <taxon>Agaricales</taxon>
        <taxon>Marasmiineae</taxon>
        <taxon>Mycenaceae</taxon>
        <taxon>Mycena</taxon>
    </lineage>
</organism>
<proteinExistence type="inferred from homology"/>
<evidence type="ECO:0000256" key="6">
    <source>
        <dbReference type="ARBA" id="ARBA00022837"/>
    </source>
</evidence>
<comment type="caution">
    <text evidence="12">The sequence shown here is derived from an EMBL/GenBank/DDBJ whole genome shotgun (WGS) entry which is preliminary data.</text>
</comment>
<keyword evidence="5 11" id="KW-0378">Hydrolase</keyword>
<evidence type="ECO:0000256" key="5">
    <source>
        <dbReference type="ARBA" id="ARBA00022801"/>
    </source>
</evidence>
<evidence type="ECO:0000256" key="1">
    <source>
        <dbReference type="ARBA" id="ARBA00001913"/>
    </source>
</evidence>
<comment type="catalytic activity">
    <reaction evidence="9">
        <text>N(4)-(alpha-D-Man-(1-&gt;2)-alpha-D-Man-(1-&gt;2)-alpha-D-Man-(1-&gt;3)-[alpha-D-Man-(1-&gt;2)-alpha-D-Man-(1-&gt;3)-[alpha-D-Man-(1-&gt;2)-alpha-D-Man-(1-&gt;6)]-alpha-D-Man-(1-&gt;6)]-beta-D-Man-(1-&gt;4)-beta-D-GlcNAc-(1-&gt;4)-beta-D-GlcNAc)-L-asparaginyl-[protein] (N-glucan mannose isomer 9A1,2,3B1,2,3) + 4 H2O = N(4)-(alpha-D-Man-(1-&gt;3)-[alpha-D-Man-(1-&gt;3)-[alpha-D-Man-(1-&gt;6)]-alpha-D-Man-(1-&gt;6)]-beta-D-Man-(1-&gt;4)-beta-D-GlcNAc-(1-&gt;4)-beta-D-GlcNAc)-L-asparaginyl-[protein] (N-glucan mannose isomer 5A1,2) + 4 beta-D-mannose</text>
        <dbReference type="Rhea" id="RHEA:56008"/>
        <dbReference type="Rhea" id="RHEA-COMP:14356"/>
        <dbReference type="Rhea" id="RHEA-COMP:14367"/>
        <dbReference type="ChEBI" id="CHEBI:15377"/>
        <dbReference type="ChEBI" id="CHEBI:28563"/>
        <dbReference type="ChEBI" id="CHEBI:59087"/>
        <dbReference type="ChEBI" id="CHEBI:139493"/>
        <dbReference type="EC" id="3.2.1.113"/>
    </reaction>
</comment>
<dbReference type="InterPro" id="IPR036026">
    <property type="entry name" value="Seven-hairpin_glycosidases"/>
</dbReference>
<dbReference type="GO" id="GO:0036503">
    <property type="term" value="P:ERAD pathway"/>
    <property type="evidence" value="ECO:0007669"/>
    <property type="project" value="UniProtKB-ARBA"/>
</dbReference>
<dbReference type="PANTHER" id="PTHR11742">
    <property type="entry name" value="MANNOSYL-OLIGOSACCHARIDE ALPHA-1,2-MANNOSIDASE-RELATED"/>
    <property type="match status" value="1"/>
</dbReference>
<comment type="catalytic activity">
    <reaction evidence="8">
        <text>N(4)-(alpha-D-Man-(1-&gt;2)-alpha-D-Man-(1-&gt;2)-alpha-D-Man-(1-&gt;3)-[alpha-D-Man-(1-&gt;3)-[alpha-D-Man-(1-&gt;2)-alpha-D-Man-(1-&gt;6)]-alpha-D-Man-(1-&gt;6)]-beta-D-Man-(1-&gt;4)-beta-D-GlcNAc-(1-&gt;4)-beta-D-GlcNAc)-L-asparaginyl-[protein] (N-glucan mannose isomer 8A1,2,3B1,3) + 3 H2O = N(4)-(alpha-D-Man-(1-&gt;3)-[alpha-D-Man-(1-&gt;3)-[alpha-D-Man-(1-&gt;6)]-alpha-D-Man-(1-&gt;6)]-beta-D-Man-(1-&gt;4)-beta-D-GlcNAc-(1-&gt;4)-beta-D-GlcNAc)-L-asparaginyl-[protein] (N-glucan mannose isomer 5A1,2) + 3 beta-D-mannose</text>
        <dbReference type="Rhea" id="RHEA:56028"/>
        <dbReference type="Rhea" id="RHEA-COMP:14358"/>
        <dbReference type="Rhea" id="RHEA-COMP:14367"/>
        <dbReference type="ChEBI" id="CHEBI:15377"/>
        <dbReference type="ChEBI" id="CHEBI:28563"/>
        <dbReference type="ChEBI" id="CHEBI:59087"/>
        <dbReference type="ChEBI" id="CHEBI:60628"/>
        <dbReference type="EC" id="3.2.1.113"/>
    </reaction>
</comment>
<keyword evidence="4" id="KW-0479">Metal-binding</keyword>
<dbReference type="Gene3D" id="1.50.10.10">
    <property type="match status" value="1"/>
</dbReference>
<evidence type="ECO:0000256" key="8">
    <source>
        <dbReference type="ARBA" id="ARBA00047669"/>
    </source>
</evidence>
<dbReference type="GO" id="GO:0005975">
    <property type="term" value="P:carbohydrate metabolic process"/>
    <property type="evidence" value="ECO:0007669"/>
    <property type="project" value="InterPro"/>
</dbReference>